<evidence type="ECO:0000256" key="7">
    <source>
        <dbReference type="ARBA" id="ARBA00022763"/>
    </source>
</evidence>
<dbReference type="OrthoDB" id="206088at2759"/>
<dbReference type="PANTHER" id="PTHR45674:SF4">
    <property type="entry name" value="DNA LIGASE 1"/>
    <property type="match status" value="1"/>
</dbReference>
<evidence type="ECO:0000256" key="9">
    <source>
        <dbReference type="ARBA" id="ARBA00023172"/>
    </source>
</evidence>
<evidence type="ECO:0000256" key="13">
    <source>
        <dbReference type="ARBA" id="ARBA00034003"/>
    </source>
</evidence>
<dbReference type="GO" id="GO:1903461">
    <property type="term" value="P:Okazaki fragment processing involved in mitotic DNA replication"/>
    <property type="evidence" value="ECO:0007669"/>
    <property type="project" value="TreeGrafter"/>
</dbReference>
<dbReference type="InterPro" id="IPR036599">
    <property type="entry name" value="DNA_ligase_N_sf"/>
</dbReference>
<keyword evidence="11" id="KW-0539">Nucleus</keyword>
<comment type="catalytic activity">
    <reaction evidence="13 14">
        <text>ATP + (deoxyribonucleotide)n-3'-hydroxyl + 5'-phospho-(deoxyribonucleotide)m = (deoxyribonucleotide)n+m + AMP + diphosphate.</text>
        <dbReference type="EC" id="6.5.1.1"/>
    </reaction>
</comment>
<dbReference type="GO" id="GO:0003910">
    <property type="term" value="F:DNA ligase (ATP) activity"/>
    <property type="evidence" value="ECO:0007669"/>
    <property type="project" value="UniProtKB-EC"/>
</dbReference>
<dbReference type="Proteomes" id="UP000070444">
    <property type="component" value="Unassembled WGS sequence"/>
</dbReference>
<evidence type="ECO:0000256" key="6">
    <source>
        <dbReference type="ARBA" id="ARBA00022741"/>
    </source>
</evidence>
<dbReference type="CDD" id="cd07900">
    <property type="entry name" value="Adenylation_DNA_ligase_I_Euk"/>
    <property type="match status" value="1"/>
</dbReference>
<dbReference type="PROSITE" id="PS00697">
    <property type="entry name" value="DNA_LIGASE_A1"/>
    <property type="match status" value="1"/>
</dbReference>
<dbReference type="Gene3D" id="3.30.470.30">
    <property type="entry name" value="DNA ligase/mRNA capping enzyme"/>
    <property type="match status" value="1"/>
</dbReference>
<dbReference type="PANTHER" id="PTHR45674">
    <property type="entry name" value="DNA LIGASE 1/3 FAMILY MEMBER"/>
    <property type="match status" value="1"/>
</dbReference>
<dbReference type="EMBL" id="KQ964544">
    <property type="protein sequence ID" value="KXN69191.1"/>
    <property type="molecule type" value="Genomic_DNA"/>
</dbReference>
<dbReference type="SUPFAM" id="SSF50249">
    <property type="entry name" value="Nucleic acid-binding proteins"/>
    <property type="match status" value="1"/>
</dbReference>
<dbReference type="SUPFAM" id="SSF117018">
    <property type="entry name" value="ATP-dependent DNA ligase DNA-binding domain"/>
    <property type="match status" value="1"/>
</dbReference>
<keyword evidence="8 14" id="KW-0067">ATP-binding</keyword>
<evidence type="ECO:0000256" key="1">
    <source>
        <dbReference type="ARBA" id="ARBA00004123"/>
    </source>
</evidence>
<dbReference type="GO" id="GO:0071897">
    <property type="term" value="P:DNA biosynthetic process"/>
    <property type="evidence" value="ECO:0007669"/>
    <property type="project" value="InterPro"/>
</dbReference>
<evidence type="ECO:0000256" key="4">
    <source>
        <dbReference type="ARBA" id="ARBA00022618"/>
    </source>
</evidence>
<dbReference type="InterPro" id="IPR012340">
    <property type="entry name" value="NA-bd_OB-fold"/>
</dbReference>
<dbReference type="GO" id="GO:0005524">
    <property type="term" value="F:ATP binding"/>
    <property type="evidence" value="ECO:0007669"/>
    <property type="project" value="UniProtKB-KW"/>
</dbReference>
<gene>
    <name evidence="18" type="ORF">CONCODRAFT_82021</name>
</gene>
<dbReference type="InterPro" id="IPR012308">
    <property type="entry name" value="DNA_ligase_ATP-dep_N"/>
</dbReference>
<dbReference type="InterPro" id="IPR016059">
    <property type="entry name" value="DNA_ligase_ATP-dep_CS"/>
</dbReference>
<sequence length="728" mass="82774">MKQPSIKSFFGKPSSTKTESSPTSSKKDAYTRQVGEVFEGEEGLEQKKPKLEYNSDLSNNSKSDDELEVDSKTHKGRKNTIESDSEGENQSRANDSPEISKEKEEENEIAHKLATEATLPINKVSTDSISLKYADLCQCFEKVEKTTKRLEITKILTDFLIQVIEYYPDQLIQVIYLCINRIAPDYEGLELKIGESILLKAIAQATGNTDQMIKTKYQKIGDLGQLAYDCRKDQKTLYKPKELLVGEVFKTYRDIAKISGHSSMKLKIDKIVKMLVSCRDQEAKFLMRSLNESLRIGLAEKTILTSLAQASVLANKKKNVSKDKLESELIEAVEIIKSVFSEMPNYEMIIPAILEHGIKQLPDHCKLTPGIPVKPMLAHPTKSISEVINRFENTPFTCEYKYDGERAQIHRDENGKIKIFSRNAEDSTPKYPDVLEQVENFTKPDTTTFILDCEAVAWDSETQEILPFNILTTRNVKILLRTPLEDRRKLLFEHFQEVSGVFTFAKSMVSDDVEEISEFLDQSIKDKCEGLMVKVLQNEESSYEPSKRSRNWLKVKKDYMNTIGDTLDLVVIGAYYGKGKRANTYGKYLLACYNPKDESYQSICKIGTGFTDADLISHYEELQPHIISKPRPDYSFSSEKSPDVWFSPSLVWEIKAADLSISPIYKAGLGEVDDTKGISLRFPRFIKNREKKPEDASETSLVVDMYKNQSILQPNSNGQAFADDDFEY</sequence>
<dbReference type="GO" id="GO:0005634">
    <property type="term" value="C:nucleus"/>
    <property type="evidence" value="ECO:0007669"/>
    <property type="project" value="UniProtKB-SubCell"/>
</dbReference>
<dbReference type="InterPro" id="IPR012309">
    <property type="entry name" value="DNA_ligase_ATP-dep_C"/>
</dbReference>
<dbReference type="GO" id="GO:0003677">
    <property type="term" value="F:DNA binding"/>
    <property type="evidence" value="ECO:0007669"/>
    <property type="project" value="InterPro"/>
</dbReference>
<dbReference type="OMA" id="WIKYKRD"/>
<evidence type="ECO:0000256" key="12">
    <source>
        <dbReference type="ARBA" id="ARBA00023306"/>
    </source>
</evidence>
<reference evidence="18 19" key="1">
    <citation type="journal article" date="2015" name="Genome Biol. Evol.">
        <title>Phylogenomic analyses indicate that early fungi evolved digesting cell walls of algal ancestors of land plants.</title>
        <authorList>
            <person name="Chang Y."/>
            <person name="Wang S."/>
            <person name="Sekimoto S."/>
            <person name="Aerts A.L."/>
            <person name="Choi C."/>
            <person name="Clum A."/>
            <person name="LaButti K.M."/>
            <person name="Lindquist E.A."/>
            <person name="Yee Ngan C."/>
            <person name="Ohm R.A."/>
            <person name="Salamov A.A."/>
            <person name="Grigoriev I.V."/>
            <person name="Spatafora J.W."/>
            <person name="Berbee M.L."/>
        </authorList>
    </citation>
    <scope>NUCLEOTIDE SEQUENCE [LARGE SCALE GENOMIC DNA]</scope>
    <source>
        <strain evidence="18 19">NRRL 28638</strain>
    </source>
</reference>
<proteinExistence type="inferred from homology"/>
<dbReference type="InterPro" id="IPR050191">
    <property type="entry name" value="ATP-dep_DNA_ligase"/>
</dbReference>
<keyword evidence="6 14" id="KW-0547">Nucleotide-binding</keyword>
<keyword evidence="3 14" id="KW-0436">Ligase</keyword>
<feature type="region of interest" description="Disordered" evidence="16">
    <location>
        <begin position="1"/>
        <end position="108"/>
    </location>
</feature>
<evidence type="ECO:0000313" key="18">
    <source>
        <dbReference type="EMBL" id="KXN69191.1"/>
    </source>
</evidence>
<dbReference type="AlphaFoldDB" id="A0A137P2N5"/>
<dbReference type="PROSITE" id="PS00333">
    <property type="entry name" value="DNA_LIGASE_A2"/>
    <property type="match status" value="1"/>
</dbReference>
<dbReference type="STRING" id="796925.A0A137P2N5"/>
<dbReference type="Pfam" id="PF04675">
    <property type="entry name" value="DNA_ligase_A_N"/>
    <property type="match status" value="1"/>
</dbReference>
<feature type="compositionally biased region" description="Low complexity" evidence="16">
    <location>
        <begin position="12"/>
        <end position="24"/>
    </location>
</feature>
<evidence type="ECO:0000256" key="3">
    <source>
        <dbReference type="ARBA" id="ARBA00022598"/>
    </source>
</evidence>
<dbReference type="CDD" id="cd07969">
    <property type="entry name" value="OBF_DNA_ligase_I"/>
    <property type="match status" value="1"/>
</dbReference>
<feature type="compositionally biased region" description="Basic and acidic residues" evidence="16">
    <location>
        <begin position="44"/>
        <end position="53"/>
    </location>
</feature>
<accession>A0A137P2N5</accession>
<evidence type="ECO:0000256" key="8">
    <source>
        <dbReference type="ARBA" id="ARBA00022840"/>
    </source>
</evidence>
<dbReference type="Pfam" id="PF01068">
    <property type="entry name" value="DNA_ligase_A_M"/>
    <property type="match status" value="1"/>
</dbReference>
<dbReference type="FunFam" id="1.10.3260.10:FF:000001">
    <property type="entry name" value="DNA ligase"/>
    <property type="match status" value="1"/>
</dbReference>
<dbReference type="GO" id="GO:0006310">
    <property type="term" value="P:DNA recombination"/>
    <property type="evidence" value="ECO:0007669"/>
    <property type="project" value="UniProtKB-KW"/>
</dbReference>
<keyword evidence="19" id="KW-1185">Reference proteome</keyword>
<keyword evidence="7 14" id="KW-0227">DNA damage</keyword>
<evidence type="ECO:0000256" key="14">
    <source>
        <dbReference type="RuleBase" id="RU000617"/>
    </source>
</evidence>
<name>A0A137P2N5_CONC2</name>
<keyword evidence="12" id="KW-0131">Cell cycle</keyword>
<dbReference type="GO" id="GO:0005739">
    <property type="term" value="C:mitochondrion"/>
    <property type="evidence" value="ECO:0007669"/>
    <property type="project" value="TreeGrafter"/>
</dbReference>
<evidence type="ECO:0000259" key="17">
    <source>
        <dbReference type="PROSITE" id="PS50160"/>
    </source>
</evidence>
<dbReference type="NCBIfam" id="TIGR00574">
    <property type="entry name" value="dnl1"/>
    <property type="match status" value="2"/>
</dbReference>
<feature type="compositionally biased region" description="Basic and acidic residues" evidence="16">
    <location>
        <begin position="98"/>
        <end position="108"/>
    </location>
</feature>
<dbReference type="PROSITE" id="PS50160">
    <property type="entry name" value="DNA_LIGASE_A3"/>
    <property type="match status" value="1"/>
</dbReference>
<dbReference type="Pfam" id="PF04679">
    <property type="entry name" value="DNA_ligase_A_C"/>
    <property type="match status" value="1"/>
</dbReference>
<organism evidence="18 19">
    <name type="scientific">Conidiobolus coronatus (strain ATCC 28846 / CBS 209.66 / NRRL 28638)</name>
    <name type="common">Delacroixia coronata</name>
    <dbReference type="NCBI Taxonomy" id="796925"/>
    <lineage>
        <taxon>Eukaryota</taxon>
        <taxon>Fungi</taxon>
        <taxon>Fungi incertae sedis</taxon>
        <taxon>Zoopagomycota</taxon>
        <taxon>Entomophthoromycotina</taxon>
        <taxon>Entomophthoromycetes</taxon>
        <taxon>Entomophthorales</taxon>
        <taxon>Ancylistaceae</taxon>
        <taxon>Conidiobolus</taxon>
    </lineage>
</organism>
<evidence type="ECO:0000256" key="10">
    <source>
        <dbReference type="ARBA" id="ARBA00023204"/>
    </source>
</evidence>
<evidence type="ECO:0000256" key="2">
    <source>
        <dbReference type="ARBA" id="ARBA00007572"/>
    </source>
</evidence>
<dbReference type="Gene3D" id="2.40.50.140">
    <property type="entry name" value="Nucleic acid-binding proteins"/>
    <property type="match status" value="1"/>
</dbReference>
<feature type="domain" description="ATP-dependent DNA ligase family profile" evidence="17">
    <location>
        <begin position="465"/>
        <end position="594"/>
    </location>
</feature>
<keyword evidence="10 14" id="KW-0234">DNA repair</keyword>
<keyword evidence="4" id="KW-0132">Cell division</keyword>
<dbReference type="Gene3D" id="1.10.3260.10">
    <property type="entry name" value="DNA ligase, ATP-dependent, N-terminal domain"/>
    <property type="match status" value="1"/>
</dbReference>
<dbReference type="Gene3D" id="3.30.1490.70">
    <property type="match status" value="1"/>
</dbReference>
<dbReference type="EC" id="6.5.1.1" evidence="14"/>
<dbReference type="InterPro" id="IPR012310">
    <property type="entry name" value="DNA_ligase_ATP-dep_cent"/>
</dbReference>
<dbReference type="SUPFAM" id="SSF56091">
    <property type="entry name" value="DNA ligase/mRNA capping enzyme, catalytic domain"/>
    <property type="match status" value="1"/>
</dbReference>
<dbReference type="FunFam" id="2.40.50.140:FF:000062">
    <property type="entry name" value="DNA ligase"/>
    <property type="match status" value="1"/>
</dbReference>
<keyword evidence="9 14" id="KW-0233">DNA recombination</keyword>
<evidence type="ECO:0000256" key="16">
    <source>
        <dbReference type="SAM" id="MobiDB-lite"/>
    </source>
</evidence>
<evidence type="ECO:0000256" key="11">
    <source>
        <dbReference type="ARBA" id="ARBA00023242"/>
    </source>
</evidence>
<dbReference type="GO" id="GO:0051301">
    <property type="term" value="P:cell division"/>
    <property type="evidence" value="ECO:0007669"/>
    <property type="project" value="UniProtKB-KW"/>
</dbReference>
<evidence type="ECO:0000256" key="5">
    <source>
        <dbReference type="ARBA" id="ARBA00022705"/>
    </source>
</evidence>
<keyword evidence="5" id="KW-0235">DNA replication</keyword>
<comment type="subcellular location">
    <subcellularLocation>
        <location evidence="1">Nucleus</location>
    </subcellularLocation>
</comment>
<evidence type="ECO:0000313" key="19">
    <source>
        <dbReference type="Proteomes" id="UP000070444"/>
    </source>
</evidence>
<dbReference type="InterPro" id="IPR000977">
    <property type="entry name" value="DNA_ligase_ATP-dep"/>
</dbReference>
<evidence type="ECO:0000256" key="15">
    <source>
        <dbReference type="RuleBase" id="RU004196"/>
    </source>
</evidence>
<comment type="similarity">
    <text evidence="2 15">Belongs to the ATP-dependent DNA ligase family.</text>
</comment>
<protein>
    <recommendedName>
        <fullName evidence="14">DNA ligase</fullName>
        <ecNumber evidence="14">6.5.1.1</ecNumber>
    </recommendedName>
</protein>
<dbReference type="GO" id="GO:0006281">
    <property type="term" value="P:DNA repair"/>
    <property type="evidence" value="ECO:0007669"/>
    <property type="project" value="UniProtKB-KW"/>
</dbReference>